<dbReference type="Pfam" id="PF06908">
    <property type="entry name" value="YpsA"/>
    <property type="match status" value="1"/>
</dbReference>
<dbReference type="NCBIfam" id="NF010181">
    <property type="entry name" value="PRK13660.1"/>
    <property type="match status" value="1"/>
</dbReference>
<dbReference type="STRING" id="649639.Bcell_2206"/>
<dbReference type="OrthoDB" id="2301957at2"/>
<dbReference type="KEGG" id="bco:Bcell_2206"/>
<evidence type="ECO:0000313" key="2">
    <source>
        <dbReference type="Proteomes" id="UP000001401"/>
    </source>
</evidence>
<accession>E6U288</accession>
<dbReference type="PANTHER" id="PTHR38440">
    <property type="entry name" value="UPF0398 PROTEIN YPSA"/>
    <property type="match status" value="1"/>
</dbReference>
<evidence type="ECO:0000313" key="1">
    <source>
        <dbReference type="EMBL" id="ADU30466.1"/>
    </source>
</evidence>
<name>E6U288_EVAC2</name>
<dbReference type="RefSeq" id="WP_013488801.1">
    <property type="nucleotide sequence ID" value="NC_014829.1"/>
</dbReference>
<dbReference type="PIRSF" id="PIRSF021290">
    <property type="entry name" value="DUF1273"/>
    <property type="match status" value="1"/>
</dbReference>
<proteinExistence type="predicted"/>
<dbReference type="HOGENOM" id="CLU_105319_0_0_9"/>
<sequence>MYQVLAITGYKPHELGIFNEKHAHLSFLKYALKKKMQQLIEEYDIEWIMTSGQAGVELWAAEAAIELKETYDHLKIATIAPFQNQEERLGDATKELYFHVWNNSDYSDFVTKRTYDNPMQLRLKNQFIVEKSHALLVLFDEYTEGTPTYYLTNAKKKAETNDYPIFFLTPDEIEDVTRELQDEDNSWN</sequence>
<dbReference type="SUPFAM" id="SSF102405">
    <property type="entry name" value="MCP/YpsA-like"/>
    <property type="match status" value="1"/>
</dbReference>
<keyword evidence="2" id="KW-1185">Reference proteome</keyword>
<dbReference type="InterPro" id="IPR010697">
    <property type="entry name" value="YspA"/>
</dbReference>
<protein>
    <submittedName>
        <fullName evidence="1">Uncharacterized protein</fullName>
    </submittedName>
</protein>
<dbReference type="Gene3D" id="3.40.50.450">
    <property type="match status" value="1"/>
</dbReference>
<organism evidence="1 2">
    <name type="scientific">Evansella cellulosilytica (strain ATCC 21833 / DSM 2522 / FERM P-1141 / JCM 9156 / N-4)</name>
    <name type="common">Bacillus cellulosilyticus</name>
    <dbReference type="NCBI Taxonomy" id="649639"/>
    <lineage>
        <taxon>Bacteria</taxon>
        <taxon>Bacillati</taxon>
        <taxon>Bacillota</taxon>
        <taxon>Bacilli</taxon>
        <taxon>Bacillales</taxon>
        <taxon>Bacillaceae</taxon>
        <taxon>Evansella</taxon>
    </lineage>
</organism>
<dbReference type="Proteomes" id="UP000001401">
    <property type="component" value="Chromosome"/>
</dbReference>
<dbReference type="EMBL" id="CP002394">
    <property type="protein sequence ID" value="ADU30466.1"/>
    <property type="molecule type" value="Genomic_DNA"/>
</dbReference>
<dbReference type="eggNOG" id="COG4474">
    <property type="taxonomic scope" value="Bacteria"/>
</dbReference>
<gene>
    <name evidence="1" type="ordered locus">Bcell_2206</name>
</gene>
<dbReference type="PANTHER" id="PTHR38440:SF1">
    <property type="entry name" value="UPF0398 PROTEIN SPR0331"/>
    <property type="match status" value="1"/>
</dbReference>
<dbReference type="AlphaFoldDB" id="E6U288"/>
<reference evidence="1 2" key="1">
    <citation type="submission" date="2010-12" db="EMBL/GenBank/DDBJ databases">
        <title>Complete sequence of Bacillus cellulosilyticus DSM 2522.</title>
        <authorList>
            <consortium name="US DOE Joint Genome Institute"/>
            <person name="Lucas S."/>
            <person name="Copeland A."/>
            <person name="Lapidus A."/>
            <person name="Cheng J.-F."/>
            <person name="Bruce D."/>
            <person name="Goodwin L."/>
            <person name="Pitluck S."/>
            <person name="Chertkov O."/>
            <person name="Detter J.C."/>
            <person name="Han C."/>
            <person name="Tapia R."/>
            <person name="Land M."/>
            <person name="Hauser L."/>
            <person name="Jeffries C."/>
            <person name="Kyrpides N."/>
            <person name="Ivanova N."/>
            <person name="Mikhailova N."/>
            <person name="Brumm P."/>
            <person name="Mead D."/>
            <person name="Woyke T."/>
        </authorList>
    </citation>
    <scope>NUCLEOTIDE SEQUENCE [LARGE SCALE GENOMIC DNA]</scope>
    <source>
        <strain evidence="2">ATCC 21833 / DSM 2522 / FERM P-1141 / JCM 9156 / N-4</strain>
    </source>
</reference>